<sequence>MNPELAMEQYITLLSDKFPGWMEEKLMGERKQEESSGVGGAGASGVSEPDVCSLVKEEPNSGNERKLEFHHHNEGGKMTGDSDSQEYAESDALQPDFMFCQGFKFPGSHFTLFS</sequence>
<dbReference type="EMBL" id="JAUJYO010000003">
    <property type="protein sequence ID" value="KAK1321356.1"/>
    <property type="molecule type" value="Genomic_DNA"/>
</dbReference>
<dbReference type="InterPro" id="IPR000582">
    <property type="entry name" value="Acyl-CoA-binding_protein"/>
</dbReference>
<keyword evidence="5" id="KW-1185">Reference proteome</keyword>
<reference evidence="4" key="1">
    <citation type="journal article" date="2023" name="Nat. Commun.">
        <title>Diploid and tetraploid genomes of Acorus and the evolution of monocots.</title>
        <authorList>
            <person name="Ma L."/>
            <person name="Liu K.W."/>
            <person name="Li Z."/>
            <person name="Hsiao Y.Y."/>
            <person name="Qi Y."/>
            <person name="Fu T."/>
            <person name="Tang G.D."/>
            <person name="Zhang D."/>
            <person name="Sun W.H."/>
            <person name="Liu D.K."/>
            <person name="Li Y."/>
            <person name="Chen G.Z."/>
            <person name="Liu X.D."/>
            <person name="Liao X.Y."/>
            <person name="Jiang Y.T."/>
            <person name="Yu X."/>
            <person name="Hao Y."/>
            <person name="Huang J."/>
            <person name="Zhao X.W."/>
            <person name="Ke S."/>
            <person name="Chen Y.Y."/>
            <person name="Wu W.L."/>
            <person name="Hsu J.L."/>
            <person name="Lin Y.F."/>
            <person name="Huang M.D."/>
            <person name="Li C.Y."/>
            <person name="Huang L."/>
            <person name="Wang Z.W."/>
            <person name="Zhao X."/>
            <person name="Zhong W.Y."/>
            <person name="Peng D.H."/>
            <person name="Ahmad S."/>
            <person name="Lan S."/>
            <person name="Zhang J.S."/>
            <person name="Tsai W.C."/>
            <person name="Van de Peer Y."/>
            <person name="Liu Z.J."/>
        </authorList>
    </citation>
    <scope>NUCLEOTIDE SEQUENCE</scope>
    <source>
        <strain evidence="4">CP</strain>
    </source>
</reference>
<evidence type="ECO:0000313" key="5">
    <source>
        <dbReference type="Proteomes" id="UP001180020"/>
    </source>
</evidence>
<name>A0AAV9F6E7_ACOCL</name>
<dbReference type="Proteomes" id="UP001180020">
    <property type="component" value="Unassembled WGS sequence"/>
</dbReference>
<feature type="domain" description="ACB" evidence="3">
    <location>
        <begin position="1"/>
        <end position="23"/>
    </location>
</feature>
<accession>A0AAV9F6E7</accession>
<dbReference type="GO" id="GO:0000062">
    <property type="term" value="F:fatty-acyl-CoA binding"/>
    <property type="evidence" value="ECO:0007669"/>
    <property type="project" value="InterPro"/>
</dbReference>
<protein>
    <recommendedName>
        <fullName evidence="3">ACB domain-containing protein</fullName>
    </recommendedName>
</protein>
<feature type="compositionally biased region" description="Basic and acidic residues" evidence="2">
    <location>
        <begin position="55"/>
        <end position="75"/>
    </location>
</feature>
<dbReference type="PROSITE" id="PS51228">
    <property type="entry name" value="ACB_2"/>
    <property type="match status" value="1"/>
</dbReference>
<reference evidence="4" key="2">
    <citation type="submission" date="2023-06" db="EMBL/GenBank/DDBJ databases">
        <authorList>
            <person name="Ma L."/>
            <person name="Liu K.-W."/>
            <person name="Li Z."/>
            <person name="Hsiao Y.-Y."/>
            <person name="Qi Y."/>
            <person name="Fu T."/>
            <person name="Tang G."/>
            <person name="Zhang D."/>
            <person name="Sun W.-H."/>
            <person name="Liu D.-K."/>
            <person name="Li Y."/>
            <person name="Chen G.-Z."/>
            <person name="Liu X.-D."/>
            <person name="Liao X.-Y."/>
            <person name="Jiang Y.-T."/>
            <person name="Yu X."/>
            <person name="Hao Y."/>
            <person name="Huang J."/>
            <person name="Zhao X.-W."/>
            <person name="Ke S."/>
            <person name="Chen Y.-Y."/>
            <person name="Wu W.-L."/>
            <person name="Hsu J.-L."/>
            <person name="Lin Y.-F."/>
            <person name="Huang M.-D."/>
            <person name="Li C.-Y."/>
            <person name="Huang L."/>
            <person name="Wang Z.-W."/>
            <person name="Zhao X."/>
            <person name="Zhong W.-Y."/>
            <person name="Peng D.-H."/>
            <person name="Ahmad S."/>
            <person name="Lan S."/>
            <person name="Zhang J.-S."/>
            <person name="Tsai W.-C."/>
            <person name="Van De Peer Y."/>
            <person name="Liu Z.-J."/>
        </authorList>
    </citation>
    <scope>NUCLEOTIDE SEQUENCE</scope>
    <source>
        <strain evidence="4">CP</strain>
        <tissue evidence="4">Leaves</tissue>
    </source>
</reference>
<feature type="region of interest" description="Disordered" evidence="2">
    <location>
        <begin position="27"/>
        <end position="90"/>
    </location>
</feature>
<gene>
    <name evidence="4" type="ORF">QJS10_CPA03g02242</name>
</gene>
<comment type="caution">
    <text evidence="4">The sequence shown here is derived from an EMBL/GenBank/DDBJ whole genome shotgun (WGS) entry which is preliminary data.</text>
</comment>
<proteinExistence type="inferred from homology"/>
<organism evidence="4 5">
    <name type="scientific">Acorus calamus</name>
    <name type="common">Sweet flag</name>
    <dbReference type="NCBI Taxonomy" id="4465"/>
    <lineage>
        <taxon>Eukaryota</taxon>
        <taxon>Viridiplantae</taxon>
        <taxon>Streptophyta</taxon>
        <taxon>Embryophyta</taxon>
        <taxon>Tracheophyta</taxon>
        <taxon>Spermatophyta</taxon>
        <taxon>Magnoliopsida</taxon>
        <taxon>Liliopsida</taxon>
        <taxon>Acoraceae</taxon>
        <taxon>Acorus</taxon>
    </lineage>
</organism>
<evidence type="ECO:0000256" key="2">
    <source>
        <dbReference type="SAM" id="MobiDB-lite"/>
    </source>
</evidence>
<dbReference type="AlphaFoldDB" id="A0AAV9F6E7"/>
<evidence type="ECO:0000256" key="1">
    <source>
        <dbReference type="ARBA" id="ARBA00005567"/>
    </source>
</evidence>
<evidence type="ECO:0000313" key="4">
    <source>
        <dbReference type="EMBL" id="KAK1321356.1"/>
    </source>
</evidence>
<comment type="similarity">
    <text evidence="1">Belongs to the ACBP family.</text>
</comment>
<evidence type="ECO:0000259" key="3">
    <source>
        <dbReference type="PROSITE" id="PS51228"/>
    </source>
</evidence>